<name>A0A9X7U4K5_SPHYA</name>
<dbReference type="Proteomes" id="UP000515377">
    <property type="component" value="Chromosome"/>
</dbReference>
<dbReference type="SUPFAM" id="SSF52738">
    <property type="entry name" value="Methylesterase CheB, C-terminal domain"/>
    <property type="match status" value="1"/>
</dbReference>
<organism evidence="2 3">
    <name type="scientific">Sphingobium yanoikuyae</name>
    <name type="common">Sphingomonas yanoikuyae</name>
    <dbReference type="NCBI Taxonomy" id="13690"/>
    <lineage>
        <taxon>Bacteria</taxon>
        <taxon>Pseudomonadati</taxon>
        <taxon>Pseudomonadota</taxon>
        <taxon>Alphaproteobacteria</taxon>
        <taxon>Sphingomonadales</taxon>
        <taxon>Sphingomonadaceae</taxon>
        <taxon>Sphingobium</taxon>
    </lineage>
</organism>
<dbReference type="Gene3D" id="3.40.50.180">
    <property type="entry name" value="Methylesterase CheB, C-terminal domain"/>
    <property type="match status" value="1"/>
</dbReference>
<dbReference type="GO" id="GO:0000156">
    <property type="term" value="F:phosphorelay response regulator activity"/>
    <property type="evidence" value="ECO:0007669"/>
    <property type="project" value="InterPro"/>
</dbReference>
<sequence>MPISRKNDIIAIGGSAGSSAVLKQILSDLPSELQASIFISTHIPAPATTETDRSGP</sequence>
<evidence type="ECO:0000313" key="3">
    <source>
        <dbReference type="Proteomes" id="UP000515377"/>
    </source>
</evidence>
<evidence type="ECO:0000313" key="2">
    <source>
        <dbReference type="EMBL" id="QNG43473.1"/>
    </source>
</evidence>
<dbReference type="GO" id="GO:0005737">
    <property type="term" value="C:cytoplasm"/>
    <property type="evidence" value="ECO:0007669"/>
    <property type="project" value="InterPro"/>
</dbReference>
<dbReference type="Pfam" id="PF01339">
    <property type="entry name" value="CheB_methylest"/>
    <property type="match status" value="1"/>
</dbReference>
<accession>A0A9X7U4K5</accession>
<protein>
    <recommendedName>
        <fullName evidence="1">CheB-type methylesterase domain-containing protein</fullName>
    </recommendedName>
</protein>
<dbReference type="GO" id="GO:0008984">
    <property type="term" value="F:protein-glutamate methylesterase activity"/>
    <property type="evidence" value="ECO:0007669"/>
    <property type="project" value="InterPro"/>
</dbReference>
<dbReference type="AlphaFoldDB" id="A0A9X7U4K5"/>
<proteinExistence type="predicted"/>
<dbReference type="EMBL" id="CP060122">
    <property type="protein sequence ID" value="QNG43473.1"/>
    <property type="molecule type" value="Genomic_DNA"/>
</dbReference>
<feature type="domain" description="CheB-type methylesterase" evidence="1">
    <location>
        <begin position="10"/>
        <end position="49"/>
    </location>
</feature>
<dbReference type="GO" id="GO:0006935">
    <property type="term" value="P:chemotaxis"/>
    <property type="evidence" value="ECO:0007669"/>
    <property type="project" value="InterPro"/>
</dbReference>
<evidence type="ECO:0000259" key="1">
    <source>
        <dbReference type="Pfam" id="PF01339"/>
    </source>
</evidence>
<gene>
    <name evidence="2" type="ORF">H3V42_15960</name>
</gene>
<reference evidence="2 3" key="1">
    <citation type="submission" date="2020-07" db="EMBL/GenBank/DDBJ databases">
        <title>Whole genome sequence of Sphingobium yanoikuyae A3.</title>
        <authorList>
            <person name="Han S.-S."/>
        </authorList>
    </citation>
    <scope>NUCLEOTIDE SEQUENCE [LARGE SCALE GENOMIC DNA]</scope>
    <source>
        <strain evidence="2 3">A3</strain>
    </source>
</reference>
<dbReference type="InterPro" id="IPR000673">
    <property type="entry name" value="Sig_transdc_resp-reg_Me-estase"/>
</dbReference>
<dbReference type="InterPro" id="IPR035909">
    <property type="entry name" value="CheB_C"/>
</dbReference>